<reference evidence="1 2" key="1">
    <citation type="submission" date="2017-04" db="EMBL/GenBank/DDBJ databases">
        <authorList>
            <person name="Afonso C.L."/>
            <person name="Miller P.J."/>
            <person name="Scott M.A."/>
            <person name="Spackman E."/>
            <person name="Goraichik I."/>
            <person name="Dimitrov K.M."/>
            <person name="Suarez D.L."/>
            <person name="Swayne D.E."/>
        </authorList>
    </citation>
    <scope>NUCLEOTIDE SEQUENCE [LARGE SCALE GENOMIC DNA]</scope>
    <source>
        <strain evidence="1 2">N3/975</strain>
    </source>
</reference>
<name>A0A1X7HLQ6_9BACL</name>
<evidence type="ECO:0008006" key="3">
    <source>
        <dbReference type="Google" id="ProtNLM"/>
    </source>
</evidence>
<gene>
    <name evidence="1" type="ORF">SAMN05661091_4135</name>
</gene>
<keyword evidence="2" id="KW-1185">Reference proteome</keyword>
<dbReference type="AlphaFoldDB" id="A0A1X7HLQ6"/>
<evidence type="ECO:0000313" key="2">
    <source>
        <dbReference type="Proteomes" id="UP000192940"/>
    </source>
</evidence>
<dbReference type="Pfam" id="PF06995">
    <property type="entry name" value="Phage_P2_GpU"/>
    <property type="match status" value="1"/>
</dbReference>
<organism evidence="1 2">
    <name type="scientific">Paenibacillus uliginis N3/975</name>
    <dbReference type="NCBI Taxonomy" id="1313296"/>
    <lineage>
        <taxon>Bacteria</taxon>
        <taxon>Bacillati</taxon>
        <taxon>Bacillota</taxon>
        <taxon>Bacilli</taxon>
        <taxon>Bacillales</taxon>
        <taxon>Paenibacillaceae</taxon>
        <taxon>Paenibacillus</taxon>
    </lineage>
</organism>
<dbReference type="STRING" id="1313296.SAMN05661091_4135"/>
<evidence type="ECO:0000313" key="1">
    <source>
        <dbReference type="EMBL" id="SMF88140.1"/>
    </source>
</evidence>
<accession>A0A1X7HLQ6</accession>
<dbReference type="EMBL" id="LT840184">
    <property type="protein sequence ID" value="SMF88140.1"/>
    <property type="molecule type" value="Genomic_DNA"/>
</dbReference>
<protein>
    <recommendedName>
        <fullName evidence="3">Phage P2 GpU</fullName>
    </recommendedName>
</protein>
<dbReference type="InterPro" id="IPR009734">
    <property type="entry name" value="Myoviridae_GpU"/>
</dbReference>
<proteinExistence type="predicted"/>
<dbReference type="RefSeq" id="WP_208914903.1">
    <property type="nucleotide sequence ID" value="NZ_LT840184.1"/>
</dbReference>
<sequence>MKIGLGALGDIVFISSFKTPIKVRTFQDFQRDSSARWGTNEIHLQKPRSQFLGPGLDTITFTMSFDVSLGMNPRKEMEKLLKYERDGKVLLLQIGGKALGQGKWKIMSLGQSWERIDRDGNLLKSSLSVTLEEYV</sequence>
<dbReference type="Proteomes" id="UP000192940">
    <property type="component" value="Chromosome I"/>
</dbReference>